<dbReference type="PANTHER" id="PTHR48081">
    <property type="entry name" value="AB HYDROLASE SUPERFAMILY PROTEIN C4A8.06C"/>
    <property type="match status" value="1"/>
</dbReference>
<feature type="domain" description="BD-FAE-like" evidence="2">
    <location>
        <begin position="34"/>
        <end position="139"/>
    </location>
</feature>
<proteinExistence type="predicted"/>
<dbReference type="Pfam" id="PF20434">
    <property type="entry name" value="BD-FAE"/>
    <property type="match status" value="1"/>
</dbReference>
<comment type="caution">
    <text evidence="3">The sequence shown here is derived from an EMBL/GenBank/DDBJ whole genome shotgun (WGS) entry which is preliminary data.</text>
</comment>
<name>A0AAD7K1R2_9AGAR</name>
<sequence>MPPHTPQPFTFKTVAGVDYKLDCFLPDVHKFGSATKARLPVLVNWHGGGLVAGTRAMDDLSLWLLEDSLQAGFVFISPDYTLLAPHTAHDIISDVKDVISWIAARLNQEVHSHTVDPRRIAVSGNSAGGYLAYLAALYASPKPRVMVPIYAMGGNMLVDACVVPKSEPFIRDGDEMVPLLPQEPYISLLEADRSVPPCVWVDNNPELARDSVYVYLLQAALLVDVVAGIPGISAKLASVPLEERAVLIPKDALPLFPHLAAKNSMPPAFFVHGTADSIVSIDETRTMHQLLVRDNIDTVFLELDGKEHAFDLGVTSSSTLGLDGVVPFLLKHL</sequence>
<evidence type="ECO:0000313" key="3">
    <source>
        <dbReference type="EMBL" id="KAJ7776530.1"/>
    </source>
</evidence>
<accession>A0AAD7K1R2</accession>
<protein>
    <submittedName>
        <fullName evidence="3">Alpha/Beta hydrolase protein</fullName>
    </submittedName>
</protein>
<dbReference type="InterPro" id="IPR049492">
    <property type="entry name" value="BD-FAE-like_dom"/>
</dbReference>
<dbReference type="Gene3D" id="3.40.50.1820">
    <property type="entry name" value="alpha/beta hydrolase"/>
    <property type="match status" value="1"/>
</dbReference>
<organism evidence="3 4">
    <name type="scientific">Mycena maculata</name>
    <dbReference type="NCBI Taxonomy" id="230809"/>
    <lineage>
        <taxon>Eukaryota</taxon>
        <taxon>Fungi</taxon>
        <taxon>Dikarya</taxon>
        <taxon>Basidiomycota</taxon>
        <taxon>Agaricomycotina</taxon>
        <taxon>Agaricomycetes</taxon>
        <taxon>Agaricomycetidae</taxon>
        <taxon>Agaricales</taxon>
        <taxon>Marasmiineae</taxon>
        <taxon>Mycenaceae</taxon>
        <taxon>Mycena</taxon>
    </lineage>
</organism>
<evidence type="ECO:0000256" key="1">
    <source>
        <dbReference type="ARBA" id="ARBA00022801"/>
    </source>
</evidence>
<evidence type="ECO:0000313" key="4">
    <source>
        <dbReference type="Proteomes" id="UP001215280"/>
    </source>
</evidence>
<gene>
    <name evidence="3" type="ORF">DFH07DRAFT_46460</name>
</gene>
<dbReference type="Proteomes" id="UP001215280">
    <property type="component" value="Unassembled WGS sequence"/>
</dbReference>
<dbReference type="InterPro" id="IPR029058">
    <property type="entry name" value="AB_hydrolase_fold"/>
</dbReference>
<evidence type="ECO:0000259" key="2">
    <source>
        <dbReference type="Pfam" id="PF20434"/>
    </source>
</evidence>
<dbReference type="SUPFAM" id="SSF53474">
    <property type="entry name" value="alpha/beta-Hydrolases"/>
    <property type="match status" value="1"/>
</dbReference>
<reference evidence="3" key="1">
    <citation type="submission" date="2023-03" db="EMBL/GenBank/DDBJ databases">
        <title>Massive genome expansion in bonnet fungi (Mycena s.s.) driven by repeated elements and novel gene families across ecological guilds.</title>
        <authorList>
            <consortium name="Lawrence Berkeley National Laboratory"/>
            <person name="Harder C.B."/>
            <person name="Miyauchi S."/>
            <person name="Viragh M."/>
            <person name="Kuo A."/>
            <person name="Thoen E."/>
            <person name="Andreopoulos B."/>
            <person name="Lu D."/>
            <person name="Skrede I."/>
            <person name="Drula E."/>
            <person name="Henrissat B."/>
            <person name="Morin E."/>
            <person name="Kohler A."/>
            <person name="Barry K."/>
            <person name="LaButti K."/>
            <person name="Morin E."/>
            <person name="Salamov A."/>
            <person name="Lipzen A."/>
            <person name="Mereny Z."/>
            <person name="Hegedus B."/>
            <person name="Baldrian P."/>
            <person name="Stursova M."/>
            <person name="Weitz H."/>
            <person name="Taylor A."/>
            <person name="Grigoriev I.V."/>
            <person name="Nagy L.G."/>
            <person name="Martin F."/>
            <person name="Kauserud H."/>
        </authorList>
    </citation>
    <scope>NUCLEOTIDE SEQUENCE</scope>
    <source>
        <strain evidence="3">CBHHK188m</strain>
    </source>
</reference>
<keyword evidence="4" id="KW-1185">Reference proteome</keyword>
<dbReference type="AlphaFoldDB" id="A0AAD7K1R2"/>
<dbReference type="InterPro" id="IPR050300">
    <property type="entry name" value="GDXG_lipolytic_enzyme"/>
</dbReference>
<dbReference type="PANTHER" id="PTHR48081:SF3">
    <property type="entry name" value="ALPHA_BETA HYDROLASE FOLD-3 DOMAIN-CONTAINING PROTEIN"/>
    <property type="match status" value="1"/>
</dbReference>
<keyword evidence="1 3" id="KW-0378">Hydrolase</keyword>
<dbReference type="EMBL" id="JARJLG010000012">
    <property type="protein sequence ID" value="KAJ7776530.1"/>
    <property type="molecule type" value="Genomic_DNA"/>
</dbReference>
<dbReference type="GO" id="GO:0016787">
    <property type="term" value="F:hydrolase activity"/>
    <property type="evidence" value="ECO:0007669"/>
    <property type="project" value="UniProtKB-KW"/>
</dbReference>